<keyword evidence="2" id="KW-1185">Reference proteome</keyword>
<reference evidence="1 2" key="1">
    <citation type="submission" date="2019-10" db="EMBL/GenBank/DDBJ databases">
        <title>Streptomyces smaragdinus sp. nov. and Streptomyces fabii sp. nov., isolated from the gut of fungus growing-termite Macrotermes natalensis.</title>
        <authorList>
            <person name="Schwitalla J."/>
            <person name="Benndorf R."/>
            <person name="Martin K."/>
            <person name="De Beer W."/>
            <person name="Kaster A.-K."/>
            <person name="Vollmers J."/>
            <person name="Poulsen M."/>
            <person name="Beemelmanns C."/>
        </authorList>
    </citation>
    <scope>NUCLEOTIDE SEQUENCE [LARGE SCALE GENOMIC DNA]</scope>
    <source>
        <strain evidence="1 2">RB5</strain>
    </source>
</reference>
<proteinExistence type="predicted"/>
<dbReference type="Proteomes" id="UP000466345">
    <property type="component" value="Unassembled WGS sequence"/>
</dbReference>
<dbReference type="EMBL" id="WEGJ01000006">
    <property type="protein sequence ID" value="MQY12314.1"/>
    <property type="molecule type" value="Genomic_DNA"/>
</dbReference>
<gene>
    <name evidence="1" type="ORF">SRB5_24470</name>
</gene>
<evidence type="ECO:0000313" key="2">
    <source>
        <dbReference type="Proteomes" id="UP000466345"/>
    </source>
</evidence>
<dbReference type="OrthoDB" id="4453346at2"/>
<dbReference type="RefSeq" id="WP_153451815.1">
    <property type="nucleotide sequence ID" value="NZ_WEGJ01000006.1"/>
</dbReference>
<sequence>MTFTADDVERIVGLSVAALREAEGRDWTVRAGSLDWECWETAEHLADALFSYAAQLGPAKPPLGTHVPFAWQRKKPGGPASVVFVERDAGTGGLLQVLETCGTLLTAVVRLTPPDRRAHHGFGAAGPEGFAAMGVVETLLHTYDIAGGLGIGWTPDAGLCARVLDRLFPDVEPGPEPWPTLLWATGRGELPGRERRTEWRWYSSPRGESDT</sequence>
<accession>A0A7K0CHU3</accession>
<organism evidence="1 2">
    <name type="scientific">Streptomyces smaragdinus</name>
    <dbReference type="NCBI Taxonomy" id="2585196"/>
    <lineage>
        <taxon>Bacteria</taxon>
        <taxon>Bacillati</taxon>
        <taxon>Actinomycetota</taxon>
        <taxon>Actinomycetes</taxon>
        <taxon>Kitasatosporales</taxon>
        <taxon>Streptomycetaceae</taxon>
        <taxon>Streptomyces</taxon>
    </lineage>
</organism>
<evidence type="ECO:0008006" key="3">
    <source>
        <dbReference type="Google" id="ProtNLM"/>
    </source>
</evidence>
<name>A0A7K0CHU3_9ACTN</name>
<evidence type="ECO:0000313" key="1">
    <source>
        <dbReference type="EMBL" id="MQY12314.1"/>
    </source>
</evidence>
<comment type="caution">
    <text evidence="1">The sequence shown here is derived from an EMBL/GenBank/DDBJ whole genome shotgun (WGS) entry which is preliminary data.</text>
</comment>
<protein>
    <recommendedName>
        <fullName evidence="3">Mycothiol-dependent maleylpyruvate isomerase metal-binding domain-containing protein</fullName>
    </recommendedName>
</protein>
<dbReference type="AlphaFoldDB" id="A0A7K0CHU3"/>